<name>A0A9W6VW99_9ACTN</name>
<dbReference type="RefSeq" id="WP_285633668.1">
    <property type="nucleotide sequence ID" value="NZ_BSTJ01000015.1"/>
</dbReference>
<proteinExistence type="predicted"/>
<dbReference type="EMBL" id="BSTJ01000015">
    <property type="protein sequence ID" value="GLY80556.1"/>
    <property type="molecule type" value="Genomic_DNA"/>
</dbReference>
<dbReference type="InterPro" id="IPR028087">
    <property type="entry name" value="Tad_N"/>
</dbReference>
<evidence type="ECO:0000256" key="1">
    <source>
        <dbReference type="SAM" id="Phobius"/>
    </source>
</evidence>
<gene>
    <name evidence="3" type="ORF">Airi01_088230</name>
</gene>
<accession>A0A9W6VW99</accession>
<protein>
    <recommendedName>
        <fullName evidence="2">Putative Flp pilus-assembly TadG-like N-terminal domain-containing protein</fullName>
    </recommendedName>
</protein>
<evidence type="ECO:0000313" key="3">
    <source>
        <dbReference type="EMBL" id="GLY80556.1"/>
    </source>
</evidence>
<comment type="caution">
    <text evidence="3">The sequence shown here is derived from an EMBL/GenBank/DDBJ whole genome shotgun (WGS) entry which is preliminary data.</text>
</comment>
<sequence length="149" mass="15904">MAHQAASRAERRSGDRGGLSIFTVIITLVVVVFFGAIVDFGRQLDARHDANIAAEEAARAGAGQIDADRAYAHGGTFVINRSEAFRAAQNYLHAGGYTGTVTPIGDHRIRVHVTVTRRTIFLPLIGITALHVQADAVADLVTGVEGEDR</sequence>
<feature type="transmembrane region" description="Helical" evidence="1">
    <location>
        <begin position="19"/>
        <end position="38"/>
    </location>
</feature>
<keyword evidence="1" id="KW-1133">Transmembrane helix</keyword>
<organism evidence="3 4">
    <name type="scientific">Actinoallomurus iriomotensis</name>
    <dbReference type="NCBI Taxonomy" id="478107"/>
    <lineage>
        <taxon>Bacteria</taxon>
        <taxon>Bacillati</taxon>
        <taxon>Actinomycetota</taxon>
        <taxon>Actinomycetes</taxon>
        <taxon>Streptosporangiales</taxon>
        <taxon>Thermomonosporaceae</taxon>
        <taxon>Actinoallomurus</taxon>
    </lineage>
</organism>
<feature type="domain" description="Putative Flp pilus-assembly TadG-like N-terminal" evidence="2">
    <location>
        <begin position="18"/>
        <end position="63"/>
    </location>
</feature>
<evidence type="ECO:0000259" key="2">
    <source>
        <dbReference type="Pfam" id="PF13400"/>
    </source>
</evidence>
<dbReference type="Proteomes" id="UP001165135">
    <property type="component" value="Unassembled WGS sequence"/>
</dbReference>
<keyword evidence="1" id="KW-0812">Transmembrane</keyword>
<dbReference type="Pfam" id="PF13400">
    <property type="entry name" value="Tad"/>
    <property type="match status" value="1"/>
</dbReference>
<keyword evidence="1" id="KW-0472">Membrane</keyword>
<reference evidence="3" key="1">
    <citation type="submission" date="2023-03" db="EMBL/GenBank/DDBJ databases">
        <title>Actinoallomurus iriomotensis NBRC 103681.</title>
        <authorList>
            <person name="Ichikawa N."/>
            <person name="Sato H."/>
            <person name="Tonouchi N."/>
        </authorList>
    </citation>
    <scope>NUCLEOTIDE SEQUENCE</scope>
    <source>
        <strain evidence="3">NBRC 103681</strain>
    </source>
</reference>
<dbReference type="AlphaFoldDB" id="A0A9W6VW99"/>
<evidence type="ECO:0000313" key="4">
    <source>
        <dbReference type="Proteomes" id="UP001165135"/>
    </source>
</evidence>